<dbReference type="NCBIfam" id="TIGR02765">
    <property type="entry name" value="crypto_DASH"/>
    <property type="match status" value="1"/>
</dbReference>
<feature type="site" description="Electron transfer via tryptophanyl radical" evidence="7">
    <location>
        <position position="366"/>
    </location>
</feature>
<comment type="cofactor">
    <cofactor evidence="6 8">
        <name>FAD</name>
        <dbReference type="ChEBI" id="CHEBI:57692"/>
    </cofactor>
    <text evidence="6 8">Binds 1 FAD per subunit.</text>
</comment>
<dbReference type="InterPro" id="IPR036155">
    <property type="entry name" value="Crypto/Photolyase_N_sf"/>
</dbReference>
<evidence type="ECO:0000256" key="6">
    <source>
        <dbReference type="PIRSR" id="PIRSR602081-1"/>
    </source>
</evidence>
<dbReference type="InterPro" id="IPR036134">
    <property type="entry name" value="Crypto/Photolyase_FAD-like_sf"/>
</dbReference>
<dbReference type="EMBL" id="NOXX01000187">
    <property type="protein sequence ID" value="OYQ45088.1"/>
    <property type="molecule type" value="Genomic_DNA"/>
</dbReference>
<feature type="binding site" evidence="6">
    <location>
        <begin position="379"/>
        <end position="381"/>
    </location>
    <ligand>
        <name>FAD</name>
        <dbReference type="ChEBI" id="CHEBI:57692"/>
    </ligand>
</feature>
<dbReference type="Gene3D" id="1.25.40.80">
    <property type="match status" value="1"/>
</dbReference>
<evidence type="ECO:0000256" key="8">
    <source>
        <dbReference type="RuleBase" id="RU367151"/>
    </source>
</evidence>
<keyword evidence="3 6" id="KW-0285">Flavoprotein</keyword>
<protein>
    <recommendedName>
        <fullName evidence="2 8">Cryptochrome DASH</fullName>
    </recommendedName>
</protein>
<dbReference type="SUPFAM" id="SSF52425">
    <property type="entry name" value="Cryptochrome/photolyase, N-terminal domain"/>
    <property type="match status" value="1"/>
</dbReference>
<feature type="site" description="Electron transfer via tryptophanyl radical" evidence="7">
    <location>
        <position position="389"/>
    </location>
</feature>
<evidence type="ECO:0000256" key="7">
    <source>
        <dbReference type="PIRSR" id="PIRSR602081-2"/>
    </source>
</evidence>
<comment type="caution">
    <text evidence="10">The sequence shown here is derived from an EMBL/GenBank/DDBJ whole genome shotgun (WGS) entry which is preliminary data.</text>
</comment>
<dbReference type="SUPFAM" id="SSF48173">
    <property type="entry name" value="Cryptochrome/photolyase FAD-binding domain"/>
    <property type="match status" value="1"/>
</dbReference>
<keyword evidence="10" id="KW-0456">Lyase</keyword>
<keyword evidence="11" id="KW-1185">Reference proteome</keyword>
<dbReference type="RefSeq" id="WP_094486029.1">
    <property type="nucleotide sequence ID" value="NZ_NOXX01000187.1"/>
</dbReference>
<dbReference type="GO" id="GO:0003904">
    <property type="term" value="F:deoxyribodipyrimidine photo-lyase activity"/>
    <property type="evidence" value="ECO:0007669"/>
    <property type="project" value="TreeGrafter"/>
</dbReference>
<keyword evidence="4 6" id="KW-0274">FAD</keyword>
<dbReference type="GO" id="GO:0003677">
    <property type="term" value="F:DNA binding"/>
    <property type="evidence" value="ECO:0007669"/>
    <property type="project" value="TreeGrafter"/>
</dbReference>
<evidence type="ECO:0000256" key="1">
    <source>
        <dbReference type="ARBA" id="ARBA00005862"/>
    </source>
</evidence>
<gene>
    <name evidence="10" type="ORF">CHX27_06885</name>
</gene>
<dbReference type="PANTHER" id="PTHR11455">
    <property type="entry name" value="CRYPTOCHROME"/>
    <property type="match status" value="1"/>
</dbReference>
<dbReference type="PRINTS" id="PR00147">
    <property type="entry name" value="DNAPHOTLYASE"/>
</dbReference>
<dbReference type="GO" id="GO:0071949">
    <property type="term" value="F:FAD binding"/>
    <property type="evidence" value="ECO:0007669"/>
    <property type="project" value="TreeGrafter"/>
</dbReference>
<dbReference type="InterPro" id="IPR014133">
    <property type="entry name" value="Cry_DASH"/>
</dbReference>
<comment type="cofactor">
    <cofactor evidence="8">
        <name>(6R)-5,10-methylene-5,6,7,8-tetrahydrofolate</name>
        <dbReference type="ChEBI" id="CHEBI:15636"/>
    </cofactor>
    <text evidence="8">Binds 1 5,10-methenyltetrahydrofolate (MTHF) per subunit.</text>
</comment>
<dbReference type="OrthoDB" id="9772484at2"/>
<dbReference type="Pfam" id="PF00875">
    <property type="entry name" value="DNA_photolyase"/>
    <property type="match status" value="1"/>
</dbReference>
<dbReference type="InterPro" id="IPR005101">
    <property type="entry name" value="Cryptochr/Photolyase_FAD-bd"/>
</dbReference>
<evidence type="ECO:0000313" key="11">
    <source>
        <dbReference type="Proteomes" id="UP000216035"/>
    </source>
</evidence>
<evidence type="ECO:0000256" key="4">
    <source>
        <dbReference type="ARBA" id="ARBA00022827"/>
    </source>
</evidence>
<dbReference type="InterPro" id="IPR014729">
    <property type="entry name" value="Rossmann-like_a/b/a_fold"/>
</dbReference>
<reference evidence="10 11" key="1">
    <citation type="submission" date="2017-07" db="EMBL/GenBank/DDBJ databases">
        <title>Flavobacterium cyanobacteriorum sp. nov., isolated from cyanobacterial aggregates in a eutrophic lake.</title>
        <authorList>
            <person name="Cai H."/>
        </authorList>
    </citation>
    <scope>NUCLEOTIDE SEQUENCE [LARGE SCALE GENOMIC DNA]</scope>
    <source>
        <strain evidence="10 11">TH167</strain>
    </source>
</reference>
<organism evidence="10 11">
    <name type="scientific">Flavobacterium aurantiibacter</name>
    <dbReference type="NCBI Taxonomy" id="2023067"/>
    <lineage>
        <taxon>Bacteria</taxon>
        <taxon>Pseudomonadati</taxon>
        <taxon>Bacteroidota</taxon>
        <taxon>Flavobacteriia</taxon>
        <taxon>Flavobacteriales</taxon>
        <taxon>Flavobacteriaceae</taxon>
        <taxon>Flavobacterium</taxon>
    </lineage>
</organism>
<dbReference type="AlphaFoldDB" id="A0A255ZUB6"/>
<evidence type="ECO:0000256" key="2">
    <source>
        <dbReference type="ARBA" id="ARBA00017881"/>
    </source>
</evidence>
<comment type="function">
    <text evidence="8">May have a photoreceptor function.</text>
</comment>
<dbReference type="PANTHER" id="PTHR11455:SF22">
    <property type="entry name" value="CRYPTOCHROME DASH"/>
    <property type="match status" value="1"/>
</dbReference>
<evidence type="ECO:0000256" key="5">
    <source>
        <dbReference type="ARBA" id="ARBA00022991"/>
    </source>
</evidence>
<name>A0A255ZUB6_9FLAO</name>
<feature type="binding site" evidence="6">
    <location>
        <position position="229"/>
    </location>
    <ligand>
        <name>FAD</name>
        <dbReference type="ChEBI" id="CHEBI:57692"/>
    </ligand>
</feature>
<dbReference type="GO" id="GO:0000719">
    <property type="term" value="P:photoreactive repair"/>
    <property type="evidence" value="ECO:0007669"/>
    <property type="project" value="TreeGrafter"/>
</dbReference>
<dbReference type="Proteomes" id="UP000216035">
    <property type="component" value="Unassembled WGS sequence"/>
</dbReference>
<feature type="domain" description="Photolyase/cryptochrome alpha/beta" evidence="9">
    <location>
        <begin position="1"/>
        <end position="133"/>
    </location>
</feature>
<dbReference type="InterPro" id="IPR006050">
    <property type="entry name" value="DNA_photolyase_N"/>
</dbReference>
<keyword evidence="5 8" id="KW-0157">Chromophore</keyword>
<feature type="site" description="Electron transfer via tryptophanyl radical" evidence="7">
    <location>
        <position position="313"/>
    </location>
</feature>
<evidence type="ECO:0000256" key="3">
    <source>
        <dbReference type="ARBA" id="ARBA00022630"/>
    </source>
</evidence>
<sequence>MANLLWFRNDLRTFDHSGLTAALANGKPTFALYIIDDAWLEKDAYGLQSLGKYRAKFLLETLADLRNQLADFGIALEVFRGSSVAVLDEFIEANSISQLFYQEEWTRDERLVSTQIAKNQPKVQHHTFYDQFLFHPKDIPFKSYREIPEVFTAFRKVVEVCSSVRKTVAAPKKGARISNFATSIPSVTDLGFDTFETDPRSAFPFSGGSSCGIARLQHYFEGTQALSSYKQTRNGLVGLDYSSKFSAWLANGSLSARYIYWEIKKYEQKFGANEDTYWLIFELIWRDYFKYISLKHGSNIFHIGGITNRNYSWKDDEKTFNRWISSKTNDDFVDANMRELAATGWMSNRGRQNVASFLAKNIEFNWLLGAKYFEMQLVDYDVHSNYGNWMYTSGVGNDPRDRKFNTQRQADMYDAQYEFRNLWRR</sequence>
<evidence type="ECO:0000313" key="10">
    <source>
        <dbReference type="EMBL" id="OYQ45088.1"/>
    </source>
</evidence>
<dbReference type="PROSITE" id="PS51645">
    <property type="entry name" value="PHR_CRY_ALPHA_BETA"/>
    <property type="match status" value="1"/>
</dbReference>
<dbReference type="Gene3D" id="3.40.50.620">
    <property type="entry name" value="HUPs"/>
    <property type="match status" value="1"/>
</dbReference>
<dbReference type="Gene3D" id="1.10.579.10">
    <property type="entry name" value="DNA Cyclobutane Dipyrimidine Photolyase, subunit A, domain 3"/>
    <property type="match status" value="1"/>
</dbReference>
<proteinExistence type="inferred from homology"/>
<dbReference type="Pfam" id="PF03441">
    <property type="entry name" value="FAD_binding_7"/>
    <property type="match status" value="1"/>
</dbReference>
<accession>A0A255ZUB6</accession>
<comment type="similarity">
    <text evidence="1 8">Belongs to the DNA photolyase class-1 family.</text>
</comment>
<dbReference type="InterPro" id="IPR002081">
    <property type="entry name" value="Cryptochrome/DNA_photolyase_1"/>
</dbReference>
<evidence type="ECO:0000259" key="9">
    <source>
        <dbReference type="PROSITE" id="PS51645"/>
    </source>
</evidence>
<feature type="binding site" evidence="6">
    <location>
        <begin position="242"/>
        <end position="246"/>
    </location>
    <ligand>
        <name>FAD</name>
        <dbReference type="ChEBI" id="CHEBI:57692"/>
    </ligand>
</feature>